<evidence type="ECO:0000259" key="6">
    <source>
        <dbReference type="PROSITE" id="PS50887"/>
    </source>
</evidence>
<feature type="chain" id="PRO_5018327709" description="diguanylate cyclase" evidence="5">
    <location>
        <begin position="41"/>
        <end position="991"/>
    </location>
</feature>
<dbReference type="OrthoDB" id="176203at2"/>
<dbReference type="GO" id="GO:0052621">
    <property type="term" value="F:diguanylate cyclase activity"/>
    <property type="evidence" value="ECO:0007669"/>
    <property type="project" value="UniProtKB-EC"/>
</dbReference>
<evidence type="ECO:0000256" key="1">
    <source>
        <dbReference type="ARBA" id="ARBA00001946"/>
    </source>
</evidence>
<reference evidence="7 8" key="1">
    <citation type="submission" date="2018-11" db="EMBL/GenBank/DDBJ databases">
        <title>Draft genome analysis of Rheinheimera mesophila isolated from an industrial waste site.</title>
        <authorList>
            <person name="Yu Q."/>
            <person name="Qi Y."/>
            <person name="Zhang H."/>
            <person name="Lu Y."/>
            <person name="Pu J."/>
        </authorList>
    </citation>
    <scope>NUCLEOTIDE SEQUENCE [LARGE SCALE GENOMIC DNA]</scope>
    <source>
        <strain evidence="7 8">IITR13</strain>
    </source>
</reference>
<accession>A0A3P3QSW3</accession>
<dbReference type="EMBL" id="RRCF01000001">
    <property type="protein sequence ID" value="RRJ23629.1"/>
    <property type="molecule type" value="Genomic_DNA"/>
</dbReference>
<dbReference type="EC" id="2.7.7.65" evidence="2"/>
<dbReference type="InterPro" id="IPR011123">
    <property type="entry name" value="Y_Y_Y"/>
</dbReference>
<dbReference type="Gene3D" id="2.60.40.10">
    <property type="entry name" value="Immunoglobulins"/>
    <property type="match status" value="1"/>
</dbReference>
<sequence>MALMLVCIKFIKSISAKLCAVFFTALLLSLLFTFSFSASAATAALTDYFRESWSTRQGLPHNTINSISQTPDGYLWFATWEGVARYNGREFKVFGREQQTGLPDSGIRALHLDPKGRLLLGGSRGGLALLQDQQWRPVDPVSSLVNEVHGDNQGRLWVGTEGGGLFGLNTDGSRQQWTRHHGLPSNTVYSLLHDEQGGLWVGTAQGLAYLLNGKLTAVAKSPTSPVFALAFYNKTLHVATERGLYQQQADGFVLVQPELQQTAISRLLVDHHGDLWIGTVEEGIFRLSNYGLEQLTVRHGMPNNRVLGIYEDREHSIWLGTNGGLFRLRDAPFSTLSTEQGLPDNFVRTVLQHSDGGIWIGTARGVARYLHGKLQPELQLLPDQSVLSLAETATGDVLIGTYSSGVFRYSKGQLTKLLNRDTGLLSNEVRAILPLADGAIWLGTAQGLNHYQPGKPMQSYTTREGLTADFVVALHLIDDVLWVGTGTGVTRLINETFQPLPLSHLDQTEYAFDFFEQREQNLLWLATDRGLVRYRLDTAELALVGRKAGLPFDKIFQVQADLHGNLWLSSNRGILRISQQDANAVAEGTATRISYDLYGESDGMLSAQANGGSNPAAILAQDGALWFATASGVSRVQPKRLADFAEATPPVVLEELLVNGVAQKIDASIELSPDSDRVELHFAGLGYVMPGRIRYRSQLLGFDAHWLDKGQQNFAEYTNLAPGRYEFQVQAANPGGQWSSAARIELIKHPYWWQTGKFQWLTALSSLALVLLLVYWRISSLRHSEQRLKRQVAEKTAELQQKANSLQAADAEKSLLLERLHQQTLALAEQARQDGLTGLANRRAFDEVLSKEFIRSQRLKQPLVLAFIDIDHFKQINDTWSHNAGDLALVAIAEKIRQHSRVVDCAARWGGEEFALLMPSTTLEQAQSVCERLRHEIMQLDWQDIADGICITVSIGVAISEDLTDAKQLLFLADQALYQAKQQGRNRVCSA</sequence>
<feature type="domain" description="GGDEF" evidence="6">
    <location>
        <begin position="861"/>
        <end position="991"/>
    </location>
</feature>
<feature type="signal peptide" evidence="5">
    <location>
        <begin position="1"/>
        <end position="40"/>
    </location>
</feature>
<dbReference type="FunFam" id="3.30.70.270:FF:000001">
    <property type="entry name" value="Diguanylate cyclase domain protein"/>
    <property type="match status" value="1"/>
</dbReference>
<dbReference type="Gene3D" id="2.130.10.10">
    <property type="entry name" value="YVTN repeat-like/Quinoprotein amine dehydrogenase"/>
    <property type="match status" value="2"/>
</dbReference>
<evidence type="ECO:0000256" key="3">
    <source>
        <dbReference type="ARBA" id="ARBA00034247"/>
    </source>
</evidence>
<comment type="catalytic activity">
    <reaction evidence="3">
        <text>2 GTP = 3',3'-c-di-GMP + 2 diphosphate</text>
        <dbReference type="Rhea" id="RHEA:24898"/>
        <dbReference type="ChEBI" id="CHEBI:33019"/>
        <dbReference type="ChEBI" id="CHEBI:37565"/>
        <dbReference type="ChEBI" id="CHEBI:58805"/>
        <dbReference type="EC" id="2.7.7.65"/>
    </reaction>
</comment>
<dbReference type="SMART" id="SM00267">
    <property type="entry name" value="GGDEF"/>
    <property type="match status" value="1"/>
</dbReference>
<comment type="cofactor">
    <cofactor evidence="1">
        <name>Mg(2+)</name>
        <dbReference type="ChEBI" id="CHEBI:18420"/>
    </cofactor>
</comment>
<dbReference type="SUPFAM" id="SSF63829">
    <property type="entry name" value="Calcium-dependent phosphotriesterase"/>
    <property type="match status" value="2"/>
</dbReference>
<dbReference type="NCBIfam" id="TIGR00254">
    <property type="entry name" value="GGDEF"/>
    <property type="match status" value="1"/>
</dbReference>
<dbReference type="AlphaFoldDB" id="A0A3P3QSW3"/>
<organism evidence="7 8">
    <name type="scientific">Rheinheimera mesophila</name>
    <dbReference type="NCBI Taxonomy" id="1547515"/>
    <lineage>
        <taxon>Bacteria</taxon>
        <taxon>Pseudomonadati</taxon>
        <taxon>Pseudomonadota</taxon>
        <taxon>Gammaproteobacteria</taxon>
        <taxon>Chromatiales</taxon>
        <taxon>Chromatiaceae</taxon>
        <taxon>Rheinheimera</taxon>
    </lineage>
</organism>
<evidence type="ECO:0000313" key="8">
    <source>
        <dbReference type="Proteomes" id="UP000276260"/>
    </source>
</evidence>
<dbReference type="Pfam" id="PF00990">
    <property type="entry name" value="GGDEF"/>
    <property type="match status" value="1"/>
</dbReference>
<dbReference type="InterPro" id="IPR050469">
    <property type="entry name" value="Diguanylate_Cyclase"/>
</dbReference>
<protein>
    <recommendedName>
        <fullName evidence="2">diguanylate cyclase</fullName>
        <ecNumber evidence="2">2.7.7.65</ecNumber>
    </recommendedName>
</protein>
<dbReference type="Pfam" id="PF07494">
    <property type="entry name" value="Reg_prop"/>
    <property type="match status" value="4"/>
</dbReference>
<dbReference type="Gene3D" id="3.30.70.270">
    <property type="match status" value="1"/>
</dbReference>
<evidence type="ECO:0000256" key="2">
    <source>
        <dbReference type="ARBA" id="ARBA00012528"/>
    </source>
</evidence>
<dbReference type="CDD" id="cd01949">
    <property type="entry name" value="GGDEF"/>
    <property type="match status" value="1"/>
</dbReference>
<dbReference type="SUPFAM" id="SSF55073">
    <property type="entry name" value="Nucleotide cyclase"/>
    <property type="match status" value="1"/>
</dbReference>
<dbReference type="PANTHER" id="PTHR45138">
    <property type="entry name" value="REGULATORY COMPONENTS OF SENSORY TRANSDUCTION SYSTEM"/>
    <property type="match status" value="1"/>
</dbReference>
<comment type="caution">
    <text evidence="7">The sequence shown here is derived from an EMBL/GenBank/DDBJ whole genome shotgun (WGS) entry which is preliminary data.</text>
</comment>
<keyword evidence="8" id="KW-1185">Reference proteome</keyword>
<keyword evidence="4" id="KW-0175">Coiled coil</keyword>
<keyword evidence="5" id="KW-0732">Signal</keyword>
<name>A0A3P3QSW3_9GAMM</name>
<dbReference type="GO" id="GO:0005886">
    <property type="term" value="C:plasma membrane"/>
    <property type="evidence" value="ECO:0007669"/>
    <property type="project" value="TreeGrafter"/>
</dbReference>
<dbReference type="GO" id="GO:1902201">
    <property type="term" value="P:negative regulation of bacterial-type flagellum-dependent cell motility"/>
    <property type="evidence" value="ECO:0007669"/>
    <property type="project" value="TreeGrafter"/>
</dbReference>
<dbReference type="InterPro" id="IPR000160">
    <property type="entry name" value="GGDEF_dom"/>
</dbReference>
<dbReference type="InterPro" id="IPR013783">
    <property type="entry name" value="Ig-like_fold"/>
</dbReference>
<evidence type="ECO:0000313" key="7">
    <source>
        <dbReference type="EMBL" id="RRJ23629.1"/>
    </source>
</evidence>
<gene>
    <name evidence="7" type="ORF">EIK76_06105</name>
</gene>
<dbReference type="InterPro" id="IPR043128">
    <property type="entry name" value="Rev_trsase/Diguanyl_cyclase"/>
</dbReference>
<evidence type="ECO:0000256" key="5">
    <source>
        <dbReference type="SAM" id="SignalP"/>
    </source>
</evidence>
<dbReference type="PROSITE" id="PS50887">
    <property type="entry name" value="GGDEF"/>
    <property type="match status" value="1"/>
</dbReference>
<dbReference type="InterPro" id="IPR011110">
    <property type="entry name" value="Reg_prop"/>
</dbReference>
<dbReference type="InterPro" id="IPR029787">
    <property type="entry name" value="Nucleotide_cyclase"/>
</dbReference>
<dbReference type="InterPro" id="IPR015943">
    <property type="entry name" value="WD40/YVTN_repeat-like_dom_sf"/>
</dbReference>
<dbReference type="PANTHER" id="PTHR45138:SF9">
    <property type="entry name" value="DIGUANYLATE CYCLASE DGCM-RELATED"/>
    <property type="match status" value="1"/>
</dbReference>
<dbReference type="Proteomes" id="UP000276260">
    <property type="component" value="Unassembled WGS sequence"/>
</dbReference>
<dbReference type="Pfam" id="PF07495">
    <property type="entry name" value="Y_Y_Y"/>
    <property type="match status" value="1"/>
</dbReference>
<feature type="coiled-coil region" evidence="4">
    <location>
        <begin position="785"/>
        <end position="812"/>
    </location>
</feature>
<proteinExistence type="predicted"/>
<dbReference type="GO" id="GO:0043709">
    <property type="term" value="P:cell adhesion involved in single-species biofilm formation"/>
    <property type="evidence" value="ECO:0007669"/>
    <property type="project" value="TreeGrafter"/>
</dbReference>
<evidence type="ECO:0000256" key="4">
    <source>
        <dbReference type="SAM" id="Coils"/>
    </source>
</evidence>